<dbReference type="RefSeq" id="WP_380114387.1">
    <property type="nucleotide sequence ID" value="NZ_JBHSIU010000011.1"/>
</dbReference>
<evidence type="ECO:0000313" key="1">
    <source>
        <dbReference type="EMBL" id="MFC4998132.1"/>
    </source>
</evidence>
<comment type="caution">
    <text evidence="1">The sequence shown here is derived from an EMBL/GenBank/DDBJ whole genome shotgun (WGS) entry which is preliminary data.</text>
</comment>
<name>A0ABV9VQ64_9ACTN</name>
<evidence type="ECO:0000313" key="2">
    <source>
        <dbReference type="Proteomes" id="UP001595912"/>
    </source>
</evidence>
<dbReference type="Proteomes" id="UP001595912">
    <property type="component" value="Unassembled WGS sequence"/>
</dbReference>
<organism evidence="1 2">
    <name type="scientific">Dactylosporangium cerinum</name>
    <dbReference type="NCBI Taxonomy" id="1434730"/>
    <lineage>
        <taxon>Bacteria</taxon>
        <taxon>Bacillati</taxon>
        <taxon>Actinomycetota</taxon>
        <taxon>Actinomycetes</taxon>
        <taxon>Micromonosporales</taxon>
        <taxon>Micromonosporaceae</taxon>
        <taxon>Dactylosporangium</taxon>
    </lineage>
</organism>
<accession>A0ABV9VQ64</accession>
<keyword evidence="2" id="KW-1185">Reference proteome</keyword>
<dbReference type="EMBL" id="JBHSIU010000011">
    <property type="protein sequence ID" value="MFC4998132.1"/>
    <property type="molecule type" value="Genomic_DNA"/>
</dbReference>
<protein>
    <submittedName>
        <fullName evidence="1">Uncharacterized protein</fullName>
    </submittedName>
</protein>
<proteinExistence type="predicted"/>
<sequence>MTIQTLTGVASQLLPETSGIVLLNGFDRRGLVVVTRDGVDRTARFQRLQRPTGCDVRAMGRRRRHRGGWPARVWPIPRVSAWRLARRTR</sequence>
<gene>
    <name evidence="1" type="ORF">ACFPIJ_09840</name>
</gene>
<reference evidence="2" key="1">
    <citation type="journal article" date="2019" name="Int. J. Syst. Evol. Microbiol.">
        <title>The Global Catalogue of Microorganisms (GCM) 10K type strain sequencing project: providing services to taxonomists for standard genome sequencing and annotation.</title>
        <authorList>
            <consortium name="The Broad Institute Genomics Platform"/>
            <consortium name="The Broad Institute Genome Sequencing Center for Infectious Disease"/>
            <person name="Wu L."/>
            <person name="Ma J."/>
        </authorList>
    </citation>
    <scope>NUCLEOTIDE SEQUENCE [LARGE SCALE GENOMIC DNA]</scope>
    <source>
        <strain evidence="2">CGMCC 4.7152</strain>
    </source>
</reference>